<dbReference type="EMBL" id="NCVQ01000009">
    <property type="protein sequence ID" value="PWZ08280.1"/>
    <property type="molecule type" value="Genomic_DNA"/>
</dbReference>
<proteinExistence type="predicted"/>
<reference evidence="2 3" key="1">
    <citation type="journal article" date="2018" name="Nat. Genet.">
        <title>Extensive intraspecific gene order and gene structural variations between Mo17 and other maize genomes.</title>
        <authorList>
            <person name="Sun S."/>
            <person name="Zhou Y."/>
            <person name="Chen J."/>
            <person name="Shi J."/>
            <person name="Zhao H."/>
            <person name="Zhao H."/>
            <person name="Song W."/>
            <person name="Zhang M."/>
            <person name="Cui Y."/>
            <person name="Dong X."/>
            <person name="Liu H."/>
            <person name="Ma X."/>
            <person name="Jiao Y."/>
            <person name="Wang B."/>
            <person name="Wei X."/>
            <person name="Stein J.C."/>
            <person name="Glaubitz J.C."/>
            <person name="Lu F."/>
            <person name="Yu G."/>
            <person name="Liang C."/>
            <person name="Fengler K."/>
            <person name="Li B."/>
            <person name="Rafalski A."/>
            <person name="Schnable P.S."/>
            <person name="Ware D.H."/>
            <person name="Buckler E.S."/>
            <person name="Lai J."/>
        </authorList>
    </citation>
    <scope>NUCLEOTIDE SEQUENCE [LARGE SCALE GENOMIC DNA]</scope>
    <source>
        <strain evidence="3">cv. Missouri 17</strain>
        <tissue evidence="2">Seedling</tissue>
    </source>
</reference>
<keyword evidence="1" id="KW-0812">Transmembrane</keyword>
<evidence type="ECO:0000313" key="2">
    <source>
        <dbReference type="EMBL" id="PWZ08280.1"/>
    </source>
</evidence>
<accession>A0A3L6DI22</accession>
<dbReference type="Proteomes" id="UP000251960">
    <property type="component" value="Chromosome 8"/>
</dbReference>
<dbReference type="AlphaFoldDB" id="A0A3L6DI22"/>
<name>A0A3L6DI22_MAIZE</name>
<evidence type="ECO:0000256" key="1">
    <source>
        <dbReference type="SAM" id="Phobius"/>
    </source>
</evidence>
<keyword evidence="1" id="KW-0472">Membrane</keyword>
<sequence>MEKNMLVVYVAAAHMLLSMSLVLICLDLIDHHCESIMVKASE</sequence>
<protein>
    <submittedName>
        <fullName evidence="2">Uncharacterized protein</fullName>
    </submittedName>
</protein>
<gene>
    <name evidence="2" type="ORF">Zm00014a_014066</name>
</gene>
<feature type="transmembrane region" description="Helical" evidence="1">
    <location>
        <begin position="6"/>
        <end position="29"/>
    </location>
</feature>
<keyword evidence="1" id="KW-1133">Transmembrane helix</keyword>
<comment type="caution">
    <text evidence="2">The sequence shown here is derived from an EMBL/GenBank/DDBJ whole genome shotgun (WGS) entry which is preliminary data.</text>
</comment>
<organism evidence="2 3">
    <name type="scientific">Zea mays</name>
    <name type="common">Maize</name>
    <dbReference type="NCBI Taxonomy" id="4577"/>
    <lineage>
        <taxon>Eukaryota</taxon>
        <taxon>Viridiplantae</taxon>
        <taxon>Streptophyta</taxon>
        <taxon>Embryophyta</taxon>
        <taxon>Tracheophyta</taxon>
        <taxon>Spermatophyta</taxon>
        <taxon>Magnoliopsida</taxon>
        <taxon>Liliopsida</taxon>
        <taxon>Poales</taxon>
        <taxon>Poaceae</taxon>
        <taxon>PACMAD clade</taxon>
        <taxon>Panicoideae</taxon>
        <taxon>Andropogonodae</taxon>
        <taxon>Andropogoneae</taxon>
        <taxon>Tripsacinae</taxon>
        <taxon>Zea</taxon>
    </lineage>
</organism>
<evidence type="ECO:0000313" key="3">
    <source>
        <dbReference type="Proteomes" id="UP000251960"/>
    </source>
</evidence>